<sequence length="472" mass="53444">MPFKRIRIAIGQDIEKCYPLLAAIIDNPELALSVQELFVDTMAWYIRPYYYPSFGAPEVPAKPISVNMATHARLQDYVRGIGLDQAIAQQMLDALDWKIAGGLLPRDETGPGPDTVASTVTVLLLSLCKHISVLHGYGFESDRIITEFLLKNNYNLLPQPALQELKHVRIATAHPENGAWYDRAEVLEHLRFFGRLPAMEFLEEAGVMEYQMERGTAPPGTSNIRKIHLIHVDISSMSIAFMIRAARKLDEFKLSLGGLSCFDSASSVLRIKTLGKALLEHKTTLRSLELDLETGLNLEWKRTSDYDKEDTLEPGEDNDDDIDSYYRLDEAASNNRPLWTEHLPNTREYGLTMGSLHDLESMTHLAIPISALLGPSSHPAPFRLVDALPPNLTWLRLYGYERGSDKVHDEHVDELQEQLEERFPLLAELEGVEEPIILGRTQRFGEPRSKPTREEMEELRESFTLDLGWVEA</sequence>
<accession>A0AA40A9H5</accession>
<proteinExistence type="predicted"/>
<evidence type="ECO:0000313" key="2">
    <source>
        <dbReference type="Proteomes" id="UP001172102"/>
    </source>
</evidence>
<name>A0AA40A9H5_9PEZI</name>
<organism evidence="1 2">
    <name type="scientific">Lasiosphaeris hirsuta</name>
    <dbReference type="NCBI Taxonomy" id="260670"/>
    <lineage>
        <taxon>Eukaryota</taxon>
        <taxon>Fungi</taxon>
        <taxon>Dikarya</taxon>
        <taxon>Ascomycota</taxon>
        <taxon>Pezizomycotina</taxon>
        <taxon>Sordariomycetes</taxon>
        <taxon>Sordariomycetidae</taxon>
        <taxon>Sordariales</taxon>
        <taxon>Lasiosphaeriaceae</taxon>
        <taxon>Lasiosphaeris</taxon>
    </lineage>
</organism>
<dbReference type="AlphaFoldDB" id="A0AA40A9H5"/>
<protein>
    <submittedName>
        <fullName evidence="1">Uncharacterized protein</fullName>
    </submittedName>
</protein>
<gene>
    <name evidence="1" type="ORF">B0H67DRAFT_300275</name>
</gene>
<reference evidence="1" key="1">
    <citation type="submission" date="2023-06" db="EMBL/GenBank/DDBJ databases">
        <title>Genome-scale phylogeny and comparative genomics of the fungal order Sordariales.</title>
        <authorList>
            <consortium name="Lawrence Berkeley National Laboratory"/>
            <person name="Hensen N."/>
            <person name="Bonometti L."/>
            <person name="Westerberg I."/>
            <person name="Brannstrom I.O."/>
            <person name="Guillou S."/>
            <person name="Cros-Aarteil S."/>
            <person name="Calhoun S."/>
            <person name="Haridas S."/>
            <person name="Kuo A."/>
            <person name="Mondo S."/>
            <person name="Pangilinan J."/>
            <person name="Riley R."/>
            <person name="Labutti K."/>
            <person name="Andreopoulos B."/>
            <person name="Lipzen A."/>
            <person name="Chen C."/>
            <person name="Yanf M."/>
            <person name="Daum C."/>
            <person name="Ng V."/>
            <person name="Clum A."/>
            <person name="Steindorff A."/>
            <person name="Ohm R."/>
            <person name="Martin F."/>
            <person name="Silar P."/>
            <person name="Natvig D."/>
            <person name="Lalanne C."/>
            <person name="Gautier V."/>
            <person name="Ament-Velasquez S.L."/>
            <person name="Kruys A."/>
            <person name="Hutchinson M.I."/>
            <person name="Powell A.J."/>
            <person name="Barry K."/>
            <person name="Miller A.N."/>
            <person name="Grigoriev I.V."/>
            <person name="Debuchy R."/>
            <person name="Gladieux P."/>
            <person name="Thoren M.H."/>
            <person name="Johannesson H."/>
        </authorList>
    </citation>
    <scope>NUCLEOTIDE SEQUENCE</scope>
    <source>
        <strain evidence="1">SMH4607-1</strain>
    </source>
</reference>
<dbReference type="EMBL" id="JAUKUA010000005">
    <property type="protein sequence ID" value="KAK0711747.1"/>
    <property type="molecule type" value="Genomic_DNA"/>
</dbReference>
<keyword evidence="2" id="KW-1185">Reference proteome</keyword>
<comment type="caution">
    <text evidence="1">The sequence shown here is derived from an EMBL/GenBank/DDBJ whole genome shotgun (WGS) entry which is preliminary data.</text>
</comment>
<dbReference type="Proteomes" id="UP001172102">
    <property type="component" value="Unassembled WGS sequence"/>
</dbReference>
<evidence type="ECO:0000313" key="1">
    <source>
        <dbReference type="EMBL" id="KAK0711747.1"/>
    </source>
</evidence>